<evidence type="ECO:0000256" key="2">
    <source>
        <dbReference type="ARBA" id="ARBA00022737"/>
    </source>
</evidence>
<reference evidence="4 5" key="1">
    <citation type="submission" date="2024-03" db="EMBL/GenBank/DDBJ databases">
        <title>Human intestinal bacterial collection.</title>
        <authorList>
            <person name="Pauvert C."/>
            <person name="Hitch T.C.A."/>
            <person name="Clavel T."/>
        </authorList>
    </citation>
    <scope>NUCLEOTIDE SEQUENCE [LARGE SCALE GENOMIC DNA]</scope>
    <source>
        <strain evidence="4 5">CLA-KB-H122</strain>
    </source>
</reference>
<organism evidence="4 5">
    <name type="scientific">Alistipes intestinihominis</name>
    <dbReference type="NCBI Taxonomy" id="3133172"/>
    <lineage>
        <taxon>Bacteria</taxon>
        <taxon>Pseudomonadati</taxon>
        <taxon>Bacteroidota</taxon>
        <taxon>Bacteroidia</taxon>
        <taxon>Bacteroidales</taxon>
        <taxon>Rikenellaceae</taxon>
        <taxon>Alistipes</taxon>
    </lineage>
</organism>
<dbReference type="GeneID" id="78180909"/>
<keyword evidence="1" id="KW-0433">Leucine-rich repeat</keyword>
<keyword evidence="3" id="KW-0732">Signal</keyword>
<dbReference type="InterPro" id="IPR001611">
    <property type="entry name" value="Leu-rich_rpt"/>
</dbReference>
<dbReference type="RefSeq" id="WP_129651990.1">
    <property type="nucleotide sequence ID" value="NZ_JBBMFL010000008.1"/>
</dbReference>
<evidence type="ECO:0000256" key="1">
    <source>
        <dbReference type="ARBA" id="ARBA00022614"/>
    </source>
</evidence>
<protein>
    <submittedName>
        <fullName evidence="4">Leucine-rich repeat domain-containing protein</fullName>
    </submittedName>
</protein>
<dbReference type="SUPFAM" id="SSF52058">
    <property type="entry name" value="L domain-like"/>
    <property type="match status" value="1"/>
</dbReference>
<dbReference type="InterPro" id="IPR032675">
    <property type="entry name" value="LRR_dom_sf"/>
</dbReference>
<dbReference type="PANTHER" id="PTHR47566">
    <property type="match status" value="1"/>
</dbReference>
<sequence>MVRALSVLFVLLCTACGLAEDDRDEDNKYIYLDFYDKAFEAYCLEKFDTNGDGRISRYEAQRVRRMSCPGRGIASLTDIREFFNLRELDCSGNDLTRLDLTACTYLERLDCRDNALVSLDLDGVRGLVWMDCSGNDLPRLDLHSTASLLTLDCRGNALTTLDVASCDANLKADVRSNPGLTTVYCLVSQNISFDGPTELTRL</sequence>
<feature type="signal peptide" evidence="3">
    <location>
        <begin position="1"/>
        <end position="19"/>
    </location>
</feature>
<keyword evidence="2" id="KW-0677">Repeat</keyword>
<gene>
    <name evidence="4" type="ORF">WMO46_08505</name>
</gene>
<evidence type="ECO:0000313" key="5">
    <source>
        <dbReference type="Proteomes" id="UP001460202"/>
    </source>
</evidence>
<evidence type="ECO:0000256" key="3">
    <source>
        <dbReference type="SAM" id="SignalP"/>
    </source>
</evidence>
<dbReference type="Gene3D" id="3.80.10.10">
    <property type="entry name" value="Ribonuclease Inhibitor"/>
    <property type="match status" value="1"/>
</dbReference>
<accession>A0ABV1GX41</accession>
<comment type="caution">
    <text evidence="4">The sequence shown here is derived from an EMBL/GenBank/DDBJ whole genome shotgun (WGS) entry which is preliminary data.</text>
</comment>
<proteinExistence type="predicted"/>
<dbReference type="PANTHER" id="PTHR47566:SF1">
    <property type="entry name" value="PROTEIN NUD1"/>
    <property type="match status" value="1"/>
</dbReference>
<name>A0ABV1GX41_9BACT</name>
<dbReference type="Proteomes" id="UP001460202">
    <property type="component" value="Unassembled WGS sequence"/>
</dbReference>
<dbReference type="InterPro" id="IPR052574">
    <property type="entry name" value="CDIRP"/>
</dbReference>
<dbReference type="Pfam" id="PF00560">
    <property type="entry name" value="LRR_1"/>
    <property type="match status" value="1"/>
</dbReference>
<evidence type="ECO:0000313" key="4">
    <source>
        <dbReference type="EMBL" id="MEQ2544986.1"/>
    </source>
</evidence>
<dbReference type="EMBL" id="JBBMFL010000008">
    <property type="protein sequence ID" value="MEQ2544986.1"/>
    <property type="molecule type" value="Genomic_DNA"/>
</dbReference>
<feature type="chain" id="PRO_5047025586" evidence="3">
    <location>
        <begin position="20"/>
        <end position="202"/>
    </location>
</feature>
<keyword evidence="5" id="KW-1185">Reference proteome</keyword>